<reference evidence="1" key="1">
    <citation type="submission" date="2014-11" db="EMBL/GenBank/DDBJ databases">
        <authorList>
            <person name="Amaro Gonzalez C."/>
        </authorList>
    </citation>
    <scope>NUCLEOTIDE SEQUENCE</scope>
</reference>
<dbReference type="AlphaFoldDB" id="A0A0E9QD79"/>
<proteinExistence type="predicted"/>
<protein>
    <submittedName>
        <fullName evidence="1">Uncharacterized protein</fullName>
    </submittedName>
</protein>
<sequence length="16" mass="1869">MYLPPQLNTHNTKAIQ</sequence>
<evidence type="ECO:0000313" key="1">
    <source>
        <dbReference type="EMBL" id="JAH14083.1"/>
    </source>
</evidence>
<reference evidence="1" key="2">
    <citation type="journal article" date="2015" name="Fish Shellfish Immunol.">
        <title>Early steps in the European eel (Anguilla anguilla)-Vibrio vulnificus interaction in the gills: Role of the RtxA13 toxin.</title>
        <authorList>
            <person name="Callol A."/>
            <person name="Pajuelo D."/>
            <person name="Ebbesson L."/>
            <person name="Teles M."/>
            <person name="MacKenzie S."/>
            <person name="Amaro C."/>
        </authorList>
    </citation>
    <scope>NUCLEOTIDE SEQUENCE</scope>
</reference>
<dbReference type="EMBL" id="GBXM01094494">
    <property type="protein sequence ID" value="JAH14083.1"/>
    <property type="molecule type" value="Transcribed_RNA"/>
</dbReference>
<accession>A0A0E9QD79</accession>
<organism evidence="1">
    <name type="scientific">Anguilla anguilla</name>
    <name type="common">European freshwater eel</name>
    <name type="synonym">Muraena anguilla</name>
    <dbReference type="NCBI Taxonomy" id="7936"/>
    <lineage>
        <taxon>Eukaryota</taxon>
        <taxon>Metazoa</taxon>
        <taxon>Chordata</taxon>
        <taxon>Craniata</taxon>
        <taxon>Vertebrata</taxon>
        <taxon>Euteleostomi</taxon>
        <taxon>Actinopterygii</taxon>
        <taxon>Neopterygii</taxon>
        <taxon>Teleostei</taxon>
        <taxon>Anguilliformes</taxon>
        <taxon>Anguillidae</taxon>
        <taxon>Anguilla</taxon>
    </lineage>
</organism>
<name>A0A0E9QD79_ANGAN</name>